<keyword evidence="2" id="KW-0812">Transmembrane</keyword>
<dbReference type="AlphaFoldDB" id="A0AA40ALF5"/>
<feature type="transmembrane region" description="Helical" evidence="2">
    <location>
        <begin position="130"/>
        <end position="155"/>
    </location>
</feature>
<reference evidence="3" key="1">
    <citation type="submission" date="2023-06" db="EMBL/GenBank/DDBJ databases">
        <title>Genome-scale phylogeny and comparative genomics of the fungal order Sordariales.</title>
        <authorList>
            <consortium name="Lawrence Berkeley National Laboratory"/>
            <person name="Hensen N."/>
            <person name="Bonometti L."/>
            <person name="Westerberg I."/>
            <person name="Brannstrom I.O."/>
            <person name="Guillou S."/>
            <person name="Cros-Aarteil S."/>
            <person name="Calhoun S."/>
            <person name="Haridas S."/>
            <person name="Kuo A."/>
            <person name="Mondo S."/>
            <person name="Pangilinan J."/>
            <person name="Riley R."/>
            <person name="LaButti K."/>
            <person name="Andreopoulos B."/>
            <person name="Lipzen A."/>
            <person name="Chen C."/>
            <person name="Yanf M."/>
            <person name="Daum C."/>
            <person name="Ng V."/>
            <person name="Clum A."/>
            <person name="Steindorff A."/>
            <person name="Ohm R."/>
            <person name="Martin F."/>
            <person name="Silar P."/>
            <person name="Natvig D."/>
            <person name="Lalanne C."/>
            <person name="Gautier V."/>
            <person name="Ament-velasquez S.L."/>
            <person name="Kruys A."/>
            <person name="Hutchinson M.I."/>
            <person name="Powell A.J."/>
            <person name="Barry K."/>
            <person name="Miller A.N."/>
            <person name="Grigoriev I.V."/>
            <person name="Debuchy R."/>
            <person name="Gladieux P."/>
            <person name="Thoren M.H."/>
            <person name="Johannesson H."/>
        </authorList>
    </citation>
    <scope>NUCLEOTIDE SEQUENCE</scope>
    <source>
        <strain evidence="3">SMH2392-1A</strain>
    </source>
</reference>
<keyword evidence="2" id="KW-1133">Transmembrane helix</keyword>
<gene>
    <name evidence="3" type="ORF">B0T26DRAFT_676239</name>
</gene>
<dbReference type="EMBL" id="JAUIRO010000004">
    <property type="protein sequence ID" value="KAK0718013.1"/>
    <property type="molecule type" value="Genomic_DNA"/>
</dbReference>
<evidence type="ECO:0000313" key="3">
    <source>
        <dbReference type="EMBL" id="KAK0718013.1"/>
    </source>
</evidence>
<sequence length="164" mass="17212">MNIIKIRWRGALSPKQLAALLATRDHTQLATKTITNNTGSPTAEVDPSTNSPSQPPATITTVSPANPPIPEGSVGSPTDKKVKSCTVVHKVTSVRGSDPTTGGEVGVGAPLSRVEKGECWFGIEIGEAAWVLLAVVVVVVIGVVVRTFMVASRFLEALSQWVMA</sequence>
<organism evidence="3 4">
    <name type="scientific">Lasiosphaeria miniovina</name>
    <dbReference type="NCBI Taxonomy" id="1954250"/>
    <lineage>
        <taxon>Eukaryota</taxon>
        <taxon>Fungi</taxon>
        <taxon>Dikarya</taxon>
        <taxon>Ascomycota</taxon>
        <taxon>Pezizomycotina</taxon>
        <taxon>Sordariomycetes</taxon>
        <taxon>Sordariomycetidae</taxon>
        <taxon>Sordariales</taxon>
        <taxon>Lasiosphaeriaceae</taxon>
        <taxon>Lasiosphaeria</taxon>
    </lineage>
</organism>
<evidence type="ECO:0000313" key="4">
    <source>
        <dbReference type="Proteomes" id="UP001172101"/>
    </source>
</evidence>
<protein>
    <submittedName>
        <fullName evidence="3">Uncharacterized protein</fullName>
    </submittedName>
</protein>
<proteinExistence type="predicted"/>
<name>A0AA40ALF5_9PEZI</name>
<evidence type="ECO:0000256" key="2">
    <source>
        <dbReference type="SAM" id="Phobius"/>
    </source>
</evidence>
<dbReference type="Proteomes" id="UP001172101">
    <property type="component" value="Unassembled WGS sequence"/>
</dbReference>
<dbReference type="GeneID" id="85323222"/>
<keyword evidence="4" id="KW-1185">Reference proteome</keyword>
<comment type="caution">
    <text evidence="3">The sequence shown here is derived from an EMBL/GenBank/DDBJ whole genome shotgun (WGS) entry which is preliminary data.</text>
</comment>
<feature type="compositionally biased region" description="Polar residues" evidence="1">
    <location>
        <begin position="31"/>
        <end position="64"/>
    </location>
</feature>
<evidence type="ECO:0000256" key="1">
    <source>
        <dbReference type="SAM" id="MobiDB-lite"/>
    </source>
</evidence>
<feature type="region of interest" description="Disordered" evidence="1">
    <location>
        <begin position="31"/>
        <end position="80"/>
    </location>
</feature>
<keyword evidence="2" id="KW-0472">Membrane</keyword>
<accession>A0AA40ALF5</accession>
<dbReference type="RefSeq" id="XP_060296806.1">
    <property type="nucleotide sequence ID" value="XM_060439952.1"/>
</dbReference>